<dbReference type="HOGENOM" id="CLU_1667673_0_0_9"/>
<dbReference type="KEGG" id="ppm:PPSC2_26420"/>
<sequence>MKKMSLQLWATENKPPKDMHFYSAYWDQIMFVRDQLTSLIYGSIIDGEPFRGVISDHVSKSVRLPVYFFEVKELQLRIILRGNFYDWKLSVESDKPVICDFGDLIDGNKTWSHHYCEGFEHHWIYDSFHANNQQFTVELSDDFTLYTFIWLLLQSLKK</sequence>
<dbReference type="EMBL" id="CP002214">
    <property type="protein sequence ID" value="ADO59752.2"/>
    <property type="molecule type" value="Genomic_DNA"/>
</dbReference>
<dbReference type="AlphaFoldDB" id="E3EK43"/>
<organism evidence="1 2">
    <name type="scientific">Paenibacillus polymyxa (strain SC2)</name>
    <name type="common">Bacillus polymyxa</name>
    <dbReference type="NCBI Taxonomy" id="886882"/>
    <lineage>
        <taxon>Bacteria</taxon>
        <taxon>Bacillati</taxon>
        <taxon>Bacillota</taxon>
        <taxon>Bacilli</taxon>
        <taxon>Bacillales</taxon>
        <taxon>Paenibacillaceae</taxon>
        <taxon>Paenibacillus</taxon>
    </lineage>
</organism>
<evidence type="ECO:0000313" key="1">
    <source>
        <dbReference type="EMBL" id="ADO59752.2"/>
    </source>
</evidence>
<reference evidence="1 2" key="1">
    <citation type="journal article" date="2011" name="J. Bacteriol.">
        <title>Complete genome sequence of Paenibacillus polymyxa SC2, a strain of plant growth-promoting Rhizobacterium with broad-spectrum antimicrobial activity.</title>
        <authorList>
            <person name="Ma M."/>
            <person name="Wang C."/>
            <person name="Ding Y."/>
            <person name="Li L."/>
            <person name="Shen D."/>
            <person name="Jiang X."/>
            <person name="Guan D."/>
            <person name="Cao F."/>
            <person name="Chen H."/>
            <person name="Feng R."/>
            <person name="Wang X."/>
            <person name="Ge Y."/>
            <person name="Yao L."/>
            <person name="Bing X."/>
            <person name="Yang X."/>
            <person name="Li J."/>
            <person name="Du B."/>
        </authorList>
    </citation>
    <scope>NUCLEOTIDE SEQUENCE [LARGE SCALE GENOMIC DNA]</scope>
    <source>
        <strain evidence="1 2">SC2</strain>
        <plasmid evidence="2">pSC2</plasmid>
    </source>
</reference>
<proteinExistence type="predicted"/>
<accession>E3EK43</accession>
<protein>
    <submittedName>
        <fullName evidence="1">Uncharacterized protein</fullName>
    </submittedName>
</protein>
<geneLocation type="plasmid" evidence="1 2">
    <name>pSC2</name>
</geneLocation>
<dbReference type="Proteomes" id="UP000006868">
    <property type="component" value="Plasmid pSC2"/>
</dbReference>
<gene>
    <name evidence="1" type="ORF">PPSC2_26420</name>
</gene>
<evidence type="ECO:0000313" key="2">
    <source>
        <dbReference type="Proteomes" id="UP000006868"/>
    </source>
</evidence>
<name>E3EK43_PAEPS</name>
<keyword evidence="1" id="KW-0614">Plasmid</keyword>
<dbReference type="PATRIC" id="fig|886882.15.peg.5569"/>